<dbReference type="InterPro" id="IPR009057">
    <property type="entry name" value="Homeodomain-like_sf"/>
</dbReference>
<keyword evidence="5" id="KW-0804">Transcription</keyword>
<evidence type="ECO:0000313" key="14">
    <source>
        <dbReference type="Proteomes" id="UP000572817"/>
    </source>
</evidence>
<dbReference type="GO" id="GO:0005634">
    <property type="term" value="C:nucleus"/>
    <property type="evidence" value="ECO:0007669"/>
    <property type="project" value="UniProtKB-SubCell"/>
</dbReference>
<evidence type="ECO:0000256" key="3">
    <source>
        <dbReference type="ARBA" id="ARBA00023125"/>
    </source>
</evidence>
<dbReference type="SUPFAM" id="SSF46689">
    <property type="entry name" value="Homeodomain-like"/>
    <property type="match status" value="1"/>
</dbReference>
<dbReference type="InterPro" id="IPR017970">
    <property type="entry name" value="Homeobox_CS"/>
</dbReference>
<dbReference type="SMART" id="SM00389">
    <property type="entry name" value="HOX"/>
    <property type="match status" value="1"/>
</dbReference>
<feature type="compositionally biased region" description="Low complexity" evidence="11">
    <location>
        <begin position="155"/>
        <end position="166"/>
    </location>
</feature>
<dbReference type="OrthoDB" id="6159439at2759"/>
<evidence type="ECO:0000256" key="7">
    <source>
        <dbReference type="ARBA" id="ARBA00023306"/>
    </source>
</evidence>
<comment type="caution">
    <text evidence="13">The sequence shown here is derived from an EMBL/GenBank/DDBJ whole genome shotgun (WGS) entry which is preliminary data.</text>
</comment>
<evidence type="ECO:0000256" key="4">
    <source>
        <dbReference type="ARBA" id="ARBA00023155"/>
    </source>
</evidence>
<evidence type="ECO:0000256" key="10">
    <source>
        <dbReference type="RuleBase" id="RU000682"/>
    </source>
</evidence>
<comment type="subcellular location">
    <subcellularLocation>
        <location evidence="1 9 10">Nucleus</location>
    </subcellularLocation>
</comment>
<feature type="region of interest" description="Disordered" evidence="11">
    <location>
        <begin position="90"/>
        <end position="238"/>
    </location>
</feature>
<evidence type="ECO:0000256" key="8">
    <source>
        <dbReference type="ARBA" id="ARBA00065092"/>
    </source>
</evidence>
<evidence type="ECO:0000256" key="9">
    <source>
        <dbReference type="PROSITE-ProRule" id="PRU00108"/>
    </source>
</evidence>
<feature type="region of interest" description="Disordered" evidence="11">
    <location>
        <begin position="521"/>
        <end position="547"/>
    </location>
</feature>
<feature type="DNA-binding region" description="Homeobox" evidence="9">
    <location>
        <begin position="48"/>
        <end position="107"/>
    </location>
</feature>
<evidence type="ECO:0000256" key="5">
    <source>
        <dbReference type="ARBA" id="ARBA00023163"/>
    </source>
</evidence>
<dbReference type="GO" id="GO:0000978">
    <property type="term" value="F:RNA polymerase II cis-regulatory region sequence-specific DNA binding"/>
    <property type="evidence" value="ECO:0007669"/>
    <property type="project" value="TreeGrafter"/>
</dbReference>
<gene>
    <name evidence="13" type="ORF">GTA08_BOTSDO01622</name>
</gene>
<dbReference type="GO" id="GO:0000082">
    <property type="term" value="P:G1/S transition of mitotic cell cycle"/>
    <property type="evidence" value="ECO:0007669"/>
    <property type="project" value="UniProtKB-ARBA"/>
</dbReference>
<feature type="compositionally biased region" description="Polar residues" evidence="11">
    <location>
        <begin position="334"/>
        <end position="345"/>
    </location>
</feature>
<feature type="compositionally biased region" description="Low complexity" evidence="11">
    <location>
        <begin position="220"/>
        <end position="233"/>
    </location>
</feature>
<keyword evidence="4 9" id="KW-0371">Homeobox</keyword>
<evidence type="ECO:0000256" key="6">
    <source>
        <dbReference type="ARBA" id="ARBA00023242"/>
    </source>
</evidence>
<keyword evidence="3 9" id="KW-0238">DNA-binding</keyword>
<feature type="domain" description="Homeobox" evidence="12">
    <location>
        <begin position="46"/>
        <end position="106"/>
    </location>
</feature>
<feature type="region of interest" description="Disordered" evidence="11">
    <location>
        <begin position="392"/>
        <end position="497"/>
    </location>
</feature>
<accession>A0A8H4J9A9</accession>
<evidence type="ECO:0000313" key="13">
    <source>
        <dbReference type="EMBL" id="KAF4314254.1"/>
    </source>
</evidence>
<dbReference type="InterPro" id="IPR051000">
    <property type="entry name" value="Homeobox_DNA-bind_prot"/>
</dbReference>
<feature type="compositionally biased region" description="Low complexity" evidence="11">
    <location>
        <begin position="421"/>
        <end position="437"/>
    </location>
</feature>
<dbReference type="PANTHER" id="PTHR24324:SF9">
    <property type="entry name" value="HOMEOBOX DOMAIN-CONTAINING PROTEIN"/>
    <property type="match status" value="1"/>
</dbReference>
<feature type="compositionally biased region" description="Polar residues" evidence="11">
    <location>
        <begin position="184"/>
        <end position="210"/>
    </location>
</feature>
<organism evidence="13 14">
    <name type="scientific">Botryosphaeria dothidea</name>
    <dbReference type="NCBI Taxonomy" id="55169"/>
    <lineage>
        <taxon>Eukaryota</taxon>
        <taxon>Fungi</taxon>
        <taxon>Dikarya</taxon>
        <taxon>Ascomycota</taxon>
        <taxon>Pezizomycotina</taxon>
        <taxon>Dothideomycetes</taxon>
        <taxon>Dothideomycetes incertae sedis</taxon>
        <taxon>Botryosphaeriales</taxon>
        <taxon>Botryosphaeriaceae</taxon>
        <taxon>Botryosphaeria</taxon>
    </lineage>
</organism>
<keyword evidence="14" id="KW-1185">Reference proteome</keyword>
<feature type="compositionally biased region" description="Pro residues" evidence="11">
    <location>
        <begin position="298"/>
        <end position="308"/>
    </location>
</feature>
<dbReference type="PROSITE" id="PS50071">
    <property type="entry name" value="HOMEOBOX_2"/>
    <property type="match status" value="1"/>
</dbReference>
<dbReference type="PROSITE" id="PS00027">
    <property type="entry name" value="HOMEOBOX_1"/>
    <property type="match status" value="1"/>
</dbReference>
<evidence type="ECO:0000256" key="1">
    <source>
        <dbReference type="ARBA" id="ARBA00004123"/>
    </source>
</evidence>
<proteinExistence type="predicted"/>
<dbReference type="Gene3D" id="1.10.10.60">
    <property type="entry name" value="Homeodomain-like"/>
    <property type="match status" value="1"/>
</dbReference>
<evidence type="ECO:0000256" key="11">
    <source>
        <dbReference type="SAM" id="MobiDB-lite"/>
    </source>
</evidence>
<dbReference type="GO" id="GO:0000122">
    <property type="term" value="P:negative regulation of transcription by RNA polymerase II"/>
    <property type="evidence" value="ECO:0007669"/>
    <property type="project" value="UniProtKB-ARBA"/>
</dbReference>
<feature type="compositionally biased region" description="Polar residues" evidence="11">
    <location>
        <begin position="392"/>
        <end position="409"/>
    </location>
</feature>
<feature type="compositionally biased region" description="Polar residues" evidence="11">
    <location>
        <begin position="117"/>
        <end position="137"/>
    </location>
</feature>
<dbReference type="CDD" id="cd00086">
    <property type="entry name" value="homeodomain"/>
    <property type="match status" value="1"/>
</dbReference>
<reference evidence="13" key="1">
    <citation type="submission" date="2020-04" db="EMBL/GenBank/DDBJ databases">
        <title>Genome Assembly and Annotation of Botryosphaeria dothidea sdau 11-99, a Latent Pathogen of Apple Fruit Ring Rot in China.</title>
        <authorList>
            <person name="Yu C."/>
            <person name="Diao Y."/>
            <person name="Lu Q."/>
            <person name="Zhao J."/>
            <person name="Cui S."/>
            <person name="Peng C."/>
            <person name="He B."/>
            <person name="Liu H."/>
        </authorList>
    </citation>
    <scope>NUCLEOTIDE SEQUENCE [LARGE SCALE GENOMIC DNA]</scope>
    <source>
        <strain evidence="13">Sdau11-99</strain>
    </source>
</reference>
<name>A0A8H4J9A9_9PEZI</name>
<feature type="region of interest" description="Disordered" evidence="11">
    <location>
        <begin position="1"/>
        <end position="76"/>
    </location>
</feature>
<feature type="compositionally biased region" description="Basic and acidic residues" evidence="11">
    <location>
        <begin position="55"/>
        <end position="76"/>
    </location>
</feature>
<dbReference type="InterPro" id="IPR001356">
    <property type="entry name" value="HD"/>
</dbReference>
<dbReference type="GO" id="GO:0030154">
    <property type="term" value="P:cell differentiation"/>
    <property type="evidence" value="ECO:0007669"/>
    <property type="project" value="TreeGrafter"/>
</dbReference>
<evidence type="ECO:0000259" key="12">
    <source>
        <dbReference type="PROSITE" id="PS50071"/>
    </source>
</evidence>
<dbReference type="EMBL" id="WWBZ02000001">
    <property type="protein sequence ID" value="KAF4314254.1"/>
    <property type="molecule type" value="Genomic_DNA"/>
</dbReference>
<keyword evidence="6 9" id="KW-0539">Nucleus</keyword>
<evidence type="ECO:0000256" key="2">
    <source>
        <dbReference type="ARBA" id="ARBA00023015"/>
    </source>
</evidence>
<dbReference type="PANTHER" id="PTHR24324">
    <property type="entry name" value="HOMEOBOX PROTEIN HHEX"/>
    <property type="match status" value="1"/>
</dbReference>
<dbReference type="AlphaFoldDB" id="A0A8H4J9A9"/>
<keyword evidence="2" id="KW-0805">Transcription regulation</keyword>
<dbReference type="Pfam" id="PF00046">
    <property type="entry name" value="Homeodomain"/>
    <property type="match status" value="1"/>
</dbReference>
<dbReference type="GO" id="GO:0000981">
    <property type="term" value="F:DNA-binding transcription factor activity, RNA polymerase II-specific"/>
    <property type="evidence" value="ECO:0007669"/>
    <property type="project" value="InterPro"/>
</dbReference>
<dbReference type="Proteomes" id="UP000572817">
    <property type="component" value="Unassembled WGS sequence"/>
</dbReference>
<sequence length="586" mass="63862">MSDSGSTTPPAHAVALSGSPSGSLAFLNHSPETVKRNLPPDVDNKPLARQKRRRTSPEDQKILEAEYQRNNKPDKTARLEIVKRVALGEKEVQIWFQNRRQNTRRKSKPLDPHEIQSHLQSSSHDQNPEFSSSAPNSDETEEREQEQHDREATAAEDSSSSSQSASGDKSPTAGGETATEDKVSLSSENTDTESQNAIATAEIQENQAQPNVDAAIELGSSQPMPSSQESQRQGIGYLANRRSQSFARYEESAVEYFGSAPSSQEQAPARTLKKSSSFVRLSMTEDGKARVITSEDSPSPPRSQPTPAPVTERSEGLRRSYSAAALNDRLKEAQSPQGIQRSFSGRSRDSRAWEFWCDSDARNSLTEKANQEGSGSAADAIGLIRSTSRGALKLNTNKRNAQLLPQSSAKRIKLDGKSTHRPPLSRSSSSQGRLQGGKPVPANRSPLKKSQSVRAKGTDDDGFEIPQTESDKENWEPGVPGASLRRTKQPASIHQPAQSRRKVLGENTNILSTNTSLGAMMDREKGWKSTSHTRLQGNLTSDPEDDDEIRAFMGGAGGHSQRTSVSSGEELGCVEGLLKLSQGNWR</sequence>
<feature type="compositionally biased region" description="Polar residues" evidence="11">
    <location>
        <begin position="528"/>
        <end position="541"/>
    </location>
</feature>
<dbReference type="FunFam" id="1.10.10.60:FF:000286">
    <property type="entry name" value="Homeobox transcription factor"/>
    <property type="match status" value="1"/>
</dbReference>
<protein>
    <submittedName>
        <fullName evidence="13">Homeobox</fullName>
    </submittedName>
</protein>
<comment type="subunit">
    <text evidence="8">Interacts with MCM1.</text>
</comment>
<keyword evidence="7" id="KW-0131">Cell cycle</keyword>
<feature type="region of interest" description="Disordered" evidence="11">
    <location>
        <begin position="255"/>
        <end position="350"/>
    </location>
</feature>